<keyword evidence="2" id="KW-0472">Membrane</keyword>
<feature type="compositionally biased region" description="Basic and acidic residues" evidence="1">
    <location>
        <begin position="32"/>
        <end position="46"/>
    </location>
</feature>
<feature type="region of interest" description="Disordered" evidence="1">
    <location>
        <begin position="13"/>
        <end position="64"/>
    </location>
</feature>
<comment type="caution">
    <text evidence="3">The sequence shown here is derived from an EMBL/GenBank/DDBJ whole genome shotgun (WGS) entry which is preliminary data.</text>
</comment>
<dbReference type="InterPro" id="IPR027056">
    <property type="entry name" value="Gluconate_2DH_su3"/>
</dbReference>
<proteinExistence type="predicted"/>
<protein>
    <submittedName>
        <fullName evidence="3">Gluconate 2-dehydrogenase subunit 3 family protein</fullName>
    </submittedName>
</protein>
<evidence type="ECO:0000256" key="1">
    <source>
        <dbReference type="SAM" id="MobiDB-lite"/>
    </source>
</evidence>
<dbReference type="OrthoDB" id="8400810at2"/>
<evidence type="ECO:0000313" key="4">
    <source>
        <dbReference type="Proteomes" id="UP000261905"/>
    </source>
</evidence>
<keyword evidence="2" id="KW-1133">Transmembrane helix</keyword>
<organism evidence="3 4">
    <name type="scientific">Paenibacillus paeoniae</name>
    <dbReference type="NCBI Taxonomy" id="2292705"/>
    <lineage>
        <taxon>Bacteria</taxon>
        <taxon>Bacillati</taxon>
        <taxon>Bacillota</taxon>
        <taxon>Bacilli</taxon>
        <taxon>Bacillales</taxon>
        <taxon>Paenibacillaceae</taxon>
        <taxon>Paenibacillus</taxon>
    </lineage>
</organism>
<feature type="compositionally biased region" description="Polar residues" evidence="1">
    <location>
        <begin position="97"/>
        <end position="107"/>
    </location>
</feature>
<name>A0A371P5C3_9BACL</name>
<gene>
    <name evidence="3" type="ORF">DX130_22090</name>
</gene>
<sequence>MVGWKIISEKTARRSIQEVQEVEGNKSSGLVADKETDSKKALEPAKENNAVSEHSGPEHDNVQMNSNSRRKFLVNSGYVIGTLAVGGALSTIFGCTDNNGGNPQEPTATPGGGKETEIPNYNRALMYFTPAQFRIVDSATERIFPEDDNGPGARKLGVAFFIDHQLAGDWGFNGRDYMSPPFYAGEKVQGYQGRLKRKEIFDIGIQELENYSLTKYTKGFAELEGAQQDEVLKVFENEEANLPTISESFFFRMLRATTLEGAYSDPLYGGNMNMEGWRMRNYPGSQMSYLNIIDKDFTKVEPSSLQAHLVSH</sequence>
<feature type="region of interest" description="Disordered" evidence="1">
    <location>
        <begin position="97"/>
        <end position="116"/>
    </location>
</feature>
<dbReference type="AlphaFoldDB" id="A0A371P5C3"/>
<reference evidence="3 4" key="1">
    <citation type="submission" date="2018-08" db="EMBL/GenBank/DDBJ databases">
        <title>Paenibacillus sp. M4BSY-1, whole genome shotgun sequence.</title>
        <authorList>
            <person name="Tuo L."/>
        </authorList>
    </citation>
    <scope>NUCLEOTIDE SEQUENCE [LARGE SCALE GENOMIC DNA]</scope>
    <source>
        <strain evidence="3 4">M4BSY-1</strain>
    </source>
</reference>
<feature type="transmembrane region" description="Helical" evidence="2">
    <location>
        <begin position="72"/>
        <end position="93"/>
    </location>
</feature>
<keyword evidence="2" id="KW-0812">Transmembrane</keyword>
<accession>A0A371P5C3</accession>
<dbReference type="EMBL" id="QUBQ01000006">
    <property type="protein sequence ID" value="REK71147.1"/>
    <property type="molecule type" value="Genomic_DNA"/>
</dbReference>
<evidence type="ECO:0000313" key="3">
    <source>
        <dbReference type="EMBL" id="REK71147.1"/>
    </source>
</evidence>
<evidence type="ECO:0000256" key="2">
    <source>
        <dbReference type="SAM" id="Phobius"/>
    </source>
</evidence>
<dbReference type="Pfam" id="PF13618">
    <property type="entry name" value="Gluconate_2-dh3"/>
    <property type="match status" value="1"/>
</dbReference>
<dbReference type="Proteomes" id="UP000261905">
    <property type="component" value="Unassembled WGS sequence"/>
</dbReference>
<keyword evidence="4" id="KW-1185">Reference proteome</keyword>